<dbReference type="KEGG" id="sch:Sphch_2136"/>
<gene>
    <name evidence="2" type="ORF">Sphch_2136</name>
</gene>
<evidence type="ECO:0000313" key="2">
    <source>
        <dbReference type="EMBL" id="AEG49805.1"/>
    </source>
</evidence>
<dbReference type="AlphaFoldDB" id="F6EWB1"/>
<evidence type="ECO:0000256" key="1">
    <source>
        <dbReference type="SAM" id="MobiDB-lite"/>
    </source>
</evidence>
<keyword evidence="3" id="KW-1185">Reference proteome</keyword>
<reference evidence="2 3" key="1">
    <citation type="submission" date="2011-05" db="EMBL/GenBank/DDBJ databases">
        <title>Complete sequence of chromosome 1 of Sphingobium chlorophenolicum L-1.</title>
        <authorList>
            <consortium name="US DOE Joint Genome Institute"/>
            <person name="Lucas S."/>
            <person name="Han J."/>
            <person name="Lapidus A."/>
            <person name="Cheng J.-F."/>
            <person name="Goodwin L."/>
            <person name="Pitluck S."/>
            <person name="Peters L."/>
            <person name="Daligault H."/>
            <person name="Han C."/>
            <person name="Tapia R."/>
            <person name="Land M."/>
            <person name="Hauser L."/>
            <person name="Kyrpides N."/>
            <person name="Ivanova N."/>
            <person name="Pagani I."/>
            <person name="Turner P."/>
            <person name="Copley S."/>
            <person name="Woyke T."/>
        </authorList>
    </citation>
    <scope>NUCLEOTIDE SEQUENCE [LARGE SCALE GENOMIC DNA]</scope>
    <source>
        <strain evidence="2 3">L-1</strain>
    </source>
</reference>
<dbReference type="EMBL" id="CP002798">
    <property type="protein sequence ID" value="AEG49805.1"/>
    <property type="molecule type" value="Genomic_DNA"/>
</dbReference>
<name>F6EWB1_SPHCR</name>
<sequence length="33" mass="3809">MFDANRQRAFSDPIQDDAGHWTVKQQECADNLT</sequence>
<proteinExistence type="predicted"/>
<protein>
    <submittedName>
        <fullName evidence="2">Uncharacterized protein</fullName>
    </submittedName>
</protein>
<evidence type="ECO:0000313" key="3">
    <source>
        <dbReference type="Proteomes" id="UP000007150"/>
    </source>
</evidence>
<dbReference type="HOGENOM" id="CLU_3383841_0_0_5"/>
<feature type="region of interest" description="Disordered" evidence="1">
    <location>
        <begin position="1"/>
        <end position="33"/>
    </location>
</feature>
<organism evidence="2 3">
    <name type="scientific">Sphingobium chlorophenolicum L-1</name>
    <dbReference type="NCBI Taxonomy" id="690566"/>
    <lineage>
        <taxon>Bacteria</taxon>
        <taxon>Pseudomonadati</taxon>
        <taxon>Pseudomonadota</taxon>
        <taxon>Alphaproteobacteria</taxon>
        <taxon>Sphingomonadales</taxon>
        <taxon>Sphingomonadaceae</taxon>
        <taxon>Sphingobium</taxon>
    </lineage>
</organism>
<dbReference type="Proteomes" id="UP000007150">
    <property type="component" value="Chromosome 1"/>
</dbReference>
<accession>F6EWB1</accession>